<accession>A0A3R7MGM4</accession>
<evidence type="ECO:0000313" key="2">
    <source>
        <dbReference type="EMBL" id="ROT81173.1"/>
    </source>
</evidence>
<reference evidence="2 3" key="2">
    <citation type="submission" date="2019-01" db="EMBL/GenBank/DDBJ databases">
        <title>The decoding of complex shrimp genome reveals the adaptation for benthos swimmer, frequently molting mechanism and breeding impact on genome.</title>
        <authorList>
            <person name="Sun Y."/>
            <person name="Gao Y."/>
            <person name="Yu Y."/>
        </authorList>
    </citation>
    <scope>NUCLEOTIDE SEQUENCE [LARGE SCALE GENOMIC DNA]</scope>
    <source>
        <tissue evidence="2">Muscle</tissue>
    </source>
</reference>
<dbReference type="Proteomes" id="UP000283509">
    <property type="component" value="Unassembled WGS sequence"/>
</dbReference>
<name>A0A3R7MGM4_PENVA</name>
<gene>
    <name evidence="2" type="ORF">C7M84_000071</name>
</gene>
<evidence type="ECO:0000313" key="3">
    <source>
        <dbReference type="Proteomes" id="UP000283509"/>
    </source>
</evidence>
<dbReference type="AlphaFoldDB" id="A0A3R7MGM4"/>
<organism evidence="2 3">
    <name type="scientific">Penaeus vannamei</name>
    <name type="common">Whiteleg shrimp</name>
    <name type="synonym">Litopenaeus vannamei</name>
    <dbReference type="NCBI Taxonomy" id="6689"/>
    <lineage>
        <taxon>Eukaryota</taxon>
        <taxon>Metazoa</taxon>
        <taxon>Ecdysozoa</taxon>
        <taxon>Arthropoda</taxon>
        <taxon>Crustacea</taxon>
        <taxon>Multicrustacea</taxon>
        <taxon>Malacostraca</taxon>
        <taxon>Eumalacostraca</taxon>
        <taxon>Eucarida</taxon>
        <taxon>Decapoda</taxon>
        <taxon>Dendrobranchiata</taxon>
        <taxon>Penaeoidea</taxon>
        <taxon>Penaeidae</taxon>
        <taxon>Penaeus</taxon>
    </lineage>
</organism>
<keyword evidence="3" id="KW-1185">Reference proteome</keyword>
<protein>
    <submittedName>
        <fullName evidence="2">Uncharacterized protein</fullName>
    </submittedName>
</protein>
<feature type="compositionally biased region" description="Basic and acidic residues" evidence="1">
    <location>
        <begin position="1"/>
        <end position="16"/>
    </location>
</feature>
<sequence length="532" mass="60016">MEGLEGKEKEREEQKNPKRGNITAALNARVNLRCVLTYTRTCTGPTVLDPHAHLYTDLHLYWTYTAHLYWTYLYWTYNRTCPGPPRAPVLDLHAHLYWTYTRTSHLYWTTRTCTGPAQPVLDLHAHLYWTYTLGPTTACTGPAHLYWTYNRTCTGHTRTCTGPSRAPVLEHLLDRAPVLDYTRTCPGPAHLDHRTCTGTYCLDLHLFTEPTPHLYWTSTHLYWTYTRTCTGPTTAPVLDLHAHLYWTYNRTCTGPTTAPVLDLHAHLYWTYNRTWRPTPHLYWTYNLPVLERVPEPNTHLYWTAPVLDLHAHLYLPAPVLTSGPTTRTCTGPTTAPVPDYTRTCTGPTRAPVLDLHAHLSLFSPSPFFFSYFFFISPSLSCSPFFSRLSIRPPFSSLSSLYPLPRLPPPPSPLLPPPSPSLSSPPPLFHSSSLPPSLSLPLPLSSSPFFPSPSSFRSLSPLSFSLFFLPPSLSSLSFSPSPFFLPLPPSPLSPSPFFPSPSPSRSLSPFSLSPFFPPFLSLGHQVSCYHLVL</sequence>
<proteinExistence type="predicted"/>
<feature type="region of interest" description="Disordered" evidence="1">
    <location>
        <begin position="1"/>
        <end position="21"/>
    </location>
</feature>
<dbReference type="EMBL" id="QCYY01001006">
    <property type="protein sequence ID" value="ROT81173.1"/>
    <property type="molecule type" value="Genomic_DNA"/>
</dbReference>
<comment type="caution">
    <text evidence="2">The sequence shown here is derived from an EMBL/GenBank/DDBJ whole genome shotgun (WGS) entry which is preliminary data.</text>
</comment>
<reference evidence="2 3" key="1">
    <citation type="submission" date="2018-04" db="EMBL/GenBank/DDBJ databases">
        <authorList>
            <person name="Zhang X."/>
            <person name="Yuan J."/>
            <person name="Li F."/>
            <person name="Xiang J."/>
        </authorList>
    </citation>
    <scope>NUCLEOTIDE SEQUENCE [LARGE SCALE GENOMIC DNA]</scope>
    <source>
        <tissue evidence="2">Muscle</tissue>
    </source>
</reference>
<evidence type="ECO:0000256" key="1">
    <source>
        <dbReference type="SAM" id="MobiDB-lite"/>
    </source>
</evidence>